<dbReference type="HOGENOM" id="CLU_2431645_0_0_1"/>
<name>D3KGM4_GIAIC</name>
<keyword evidence="2" id="KW-1185">Reference proteome</keyword>
<dbReference type="Proteomes" id="UP000001548">
    <property type="component" value="Unassembled WGS sequence"/>
</dbReference>
<proteinExistence type="predicted"/>
<dbReference type="AlphaFoldDB" id="D3KGM4"/>
<evidence type="ECO:0000313" key="2">
    <source>
        <dbReference type="Proteomes" id="UP000001548"/>
    </source>
</evidence>
<sequence>MHPSTECTILGGWCDIPVKNLERRILRALKHYLKEHKQPGVKKVFACSSKCVCGQLIRVLYASSNGTCHQAVIHDDIDRLYVRSIEEHSPA</sequence>
<accession>D3KGM4</accession>
<dbReference type="EMBL" id="AACB03000004">
    <property type="protein sequence ID" value="KAE8302375.1"/>
    <property type="molecule type" value="Genomic_DNA"/>
</dbReference>
<organism evidence="1 2">
    <name type="scientific">Giardia intestinalis (strain ATCC 50803 / WB clone C6)</name>
    <name type="common">Giardia lamblia</name>
    <dbReference type="NCBI Taxonomy" id="184922"/>
    <lineage>
        <taxon>Eukaryota</taxon>
        <taxon>Metamonada</taxon>
        <taxon>Diplomonadida</taxon>
        <taxon>Hexamitidae</taxon>
        <taxon>Giardiinae</taxon>
        <taxon>Giardia</taxon>
    </lineage>
</organism>
<evidence type="ECO:0000313" key="1">
    <source>
        <dbReference type="EMBL" id="KAE8302375.1"/>
    </source>
</evidence>
<gene>
    <name evidence="1" type="ORF">GL50803_0028514</name>
</gene>
<dbReference type="VEuPathDB" id="GiardiaDB:GL50803_28514"/>
<protein>
    <submittedName>
        <fullName evidence="1">Uncharacterized protein</fullName>
    </submittedName>
</protein>
<dbReference type="OMA" id="MHPSTEC"/>
<reference evidence="1 2" key="1">
    <citation type="journal article" date="2007" name="Science">
        <title>Genomic minimalism in the early diverging intestinal parasite Giardia lamblia.</title>
        <authorList>
            <person name="Morrison H.G."/>
            <person name="McArthur A.G."/>
            <person name="Gillin F.D."/>
            <person name="Aley S.B."/>
            <person name="Adam R.D."/>
            <person name="Olsen G.J."/>
            <person name="Best A.A."/>
            <person name="Cande W.Z."/>
            <person name="Chen F."/>
            <person name="Cipriano M.J."/>
            <person name="Davids B.J."/>
            <person name="Dawson S.C."/>
            <person name="Elmendorf H.G."/>
            <person name="Hehl A.B."/>
            <person name="Holder M.E."/>
            <person name="Huse S.M."/>
            <person name="Kim U.U."/>
            <person name="Lasek-Nesselquist E."/>
            <person name="Manning G."/>
            <person name="Nigam A."/>
            <person name="Nixon J.E."/>
            <person name="Palm D."/>
            <person name="Passamaneck N.E."/>
            <person name="Prabhu A."/>
            <person name="Reich C.I."/>
            <person name="Reiner D.S."/>
            <person name="Samuelson J."/>
            <person name="Svard S.G."/>
            <person name="Sogin M.L."/>
        </authorList>
    </citation>
    <scope>NUCLEOTIDE SEQUENCE [LARGE SCALE GENOMIC DNA]</scope>
    <source>
        <strain evidence="1 2">WB C6</strain>
    </source>
</reference>
<comment type="caution">
    <text evidence="1">The sequence shown here is derived from an EMBL/GenBank/DDBJ whole genome shotgun (WGS) entry which is preliminary data.</text>
</comment>